<dbReference type="RefSeq" id="WP_204465678.1">
    <property type="nucleotide sequence ID" value="NZ_JAFBCV010000004.1"/>
</dbReference>
<dbReference type="Pfam" id="PF07261">
    <property type="entry name" value="DnaB_2"/>
    <property type="match status" value="1"/>
</dbReference>
<feature type="compositionally biased region" description="Basic and acidic residues" evidence="2">
    <location>
        <begin position="433"/>
        <end position="444"/>
    </location>
</feature>
<dbReference type="Pfam" id="PF25888">
    <property type="entry name" value="WHD_DnaB"/>
    <property type="match status" value="1"/>
</dbReference>
<name>A0ABS2STH1_9BACI</name>
<organism evidence="5 6">
    <name type="scientific">Shouchella xiaoxiensis</name>
    <dbReference type="NCBI Taxonomy" id="766895"/>
    <lineage>
        <taxon>Bacteria</taxon>
        <taxon>Bacillati</taxon>
        <taxon>Bacillota</taxon>
        <taxon>Bacilli</taxon>
        <taxon>Bacillales</taxon>
        <taxon>Bacillaceae</taxon>
        <taxon>Shouchella</taxon>
    </lineage>
</organism>
<evidence type="ECO:0000313" key="6">
    <source>
        <dbReference type="Proteomes" id="UP001179280"/>
    </source>
</evidence>
<reference evidence="5" key="1">
    <citation type="submission" date="2021-01" db="EMBL/GenBank/DDBJ databases">
        <title>Genomic Encyclopedia of Type Strains, Phase IV (KMG-IV): sequencing the most valuable type-strain genomes for metagenomic binning, comparative biology and taxonomic classification.</title>
        <authorList>
            <person name="Goeker M."/>
        </authorList>
    </citation>
    <scope>NUCLEOTIDE SEQUENCE</scope>
    <source>
        <strain evidence="5">DSM 21943</strain>
    </source>
</reference>
<feature type="domain" description="DnaB/C C-terminal" evidence="3">
    <location>
        <begin position="327"/>
        <end position="391"/>
    </location>
</feature>
<feature type="region of interest" description="Disordered" evidence="2">
    <location>
        <begin position="397"/>
        <end position="444"/>
    </location>
</feature>
<sequence>MSWHWKELLPVDSFSVRLADLITDLDFQVLTLLYQPLIGVHAIALYKSLVMQLPYGDYHGETHTHQHLSLMTGQDIAELLEARKKLEAIDLLKTYQKKTEQDRLFVYELQPPMKPNVFFQDDVLSVFLYNRLGKQGYRIVKDRFLVQRMDYSDFEELTQSFSDVFTSLTHSEMQPKLMGHGDTVFNGSDEYELIGKEKTGLKIKGFDIELMMQSLSSFIVPNDLLTDEMKELIKKLAFVYQIEPLPMANLVERATFDHSLTAHKLRETVQAWYKLETSTQAPALGYQTQPVRERTVKGEPQTEEERVVAFYEETSPASLLEMRQEGAVVAPSDLKIIEELILDYLLNPGVVNVMIDSILFRNDMKISRALMLKIAAHWKRKKIKTVPAAMQLIKEEKQKQAEVKTKQTGKRNTRQDKLPKWLVQEQNGQTPSEQKKKDRVKENDVLAAQQEIASLMEERNRRRAKKGGE</sequence>
<comment type="caution">
    <text evidence="5">The sequence shown here is derived from an EMBL/GenBank/DDBJ whole genome shotgun (WGS) entry which is preliminary data.</text>
</comment>
<dbReference type="InterPro" id="IPR006343">
    <property type="entry name" value="DnaB/C_C"/>
</dbReference>
<keyword evidence="6" id="KW-1185">Reference proteome</keyword>
<accession>A0ABS2STH1</accession>
<dbReference type="Proteomes" id="UP001179280">
    <property type="component" value="Unassembled WGS sequence"/>
</dbReference>
<dbReference type="InterPro" id="IPR058660">
    <property type="entry name" value="WHD_DnaB"/>
</dbReference>
<comment type="similarity">
    <text evidence="1">Belongs to the DnaB/DnaD family.</text>
</comment>
<dbReference type="EMBL" id="JAFBCV010000004">
    <property type="protein sequence ID" value="MBM7838486.1"/>
    <property type="molecule type" value="Genomic_DNA"/>
</dbReference>
<evidence type="ECO:0000256" key="1">
    <source>
        <dbReference type="ARBA" id="ARBA00093462"/>
    </source>
</evidence>
<protein>
    <submittedName>
        <fullName evidence="5">Replication initiation and membrane attachment protein</fullName>
    </submittedName>
</protein>
<evidence type="ECO:0000313" key="5">
    <source>
        <dbReference type="EMBL" id="MBM7838486.1"/>
    </source>
</evidence>
<evidence type="ECO:0000259" key="3">
    <source>
        <dbReference type="Pfam" id="PF07261"/>
    </source>
</evidence>
<gene>
    <name evidence="5" type="ORF">JOC54_001742</name>
</gene>
<feature type="domain" description="Replicative helicase loading/DNA remodeling protein DnaB N-terminal winged helix" evidence="4">
    <location>
        <begin position="10"/>
        <end position="267"/>
    </location>
</feature>
<evidence type="ECO:0000259" key="4">
    <source>
        <dbReference type="Pfam" id="PF25888"/>
    </source>
</evidence>
<proteinExistence type="inferred from homology"/>
<evidence type="ECO:0000256" key="2">
    <source>
        <dbReference type="SAM" id="MobiDB-lite"/>
    </source>
</evidence>